<dbReference type="Proteomes" id="UP000314294">
    <property type="component" value="Unassembled WGS sequence"/>
</dbReference>
<comment type="caution">
    <text evidence="1">The sequence shown here is derived from an EMBL/GenBank/DDBJ whole genome shotgun (WGS) entry which is preliminary data.</text>
</comment>
<dbReference type="AlphaFoldDB" id="A0A4Z2JAU4"/>
<reference evidence="1 2" key="1">
    <citation type="submission" date="2019-03" db="EMBL/GenBank/DDBJ databases">
        <title>First draft genome of Liparis tanakae, snailfish: a comprehensive survey of snailfish specific genes.</title>
        <authorList>
            <person name="Kim W."/>
            <person name="Song I."/>
            <person name="Jeong J.-H."/>
            <person name="Kim D."/>
            <person name="Kim S."/>
            <person name="Ryu S."/>
            <person name="Song J.Y."/>
            <person name="Lee S.K."/>
        </authorList>
    </citation>
    <scope>NUCLEOTIDE SEQUENCE [LARGE SCALE GENOMIC DNA]</scope>
    <source>
        <tissue evidence="1">Muscle</tissue>
    </source>
</reference>
<proteinExistence type="predicted"/>
<evidence type="ECO:0000313" key="1">
    <source>
        <dbReference type="EMBL" id="TNN87081.1"/>
    </source>
</evidence>
<gene>
    <name evidence="1" type="ORF">EYF80_002836</name>
</gene>
<protein>
    <submittedName>
        <fullName evidence="1">Uncharacterized protein</fullName>
    </submittedName>
</protein>
<evidence type="ECO:0000313" key="2">
    <source>
        <dbReference type="Proteomes" id="UP000314294"/>
    </source>
</evidence>
<accession>A0A4Z2JAU4</accession>
<keyword evidence="2" id="KW-1185">Reference proteome</keyword>
<organism evidence="1 2">
    <name type="scientific">Liparis tanakae</name>
    <name type="common">Tanaka's snailfish</name>
    <dbReference type="NCBI Taxonomy" id="230148"/>
    <lineage>
        <taxon>Eukaryota</taxon>
        <taxon>Metazoa</taxon>
        <taxon>Chordata</taxon>
        <taxon>Craniata</taxon>
        <taxon>Vertebrata</taxon>
        <taxon>Euteleostomi</taxon>
        <taxon>Actinopterygii</taxon>
        <taxon>Neopterygii</taxon>
        <taxon>Teleostei</taxon>
        <taxon>Neoteleostei</taxon>
        <taxon>Acanthomorphata</taxon>
        <taxon>Eupercaria</taxon>
        <taxon>Perciformes</taxon>
        <taxon>Cottioidei</taxon>
        <taxon>Cottales</taxon>
        <taxon>Liparidae</taxon>
        <taxon>Liparis</taxon>
    </lineage>
</organism>
<dbReference type="EMBL" id="SRLO01000012">
    <property type="protein sequence ID" value="TNN87081.1"/>
    <property type="molecule type" value="Genomic_DNA"/>
</dbReference>
<name>A0A4Z2JAU4_9TELE</name>
<sequence>MPMVGWGDSRAGLPQAMLGPRVLASVLLTWLSLGSGEWSFCSCCFFWILRCSCCFASTEGEGRVFTWGWKEFASAVGTNAEAGVGVFIPDYSHCRWK</sequence>